<protein>
    <recommendedName>
        <fullName evidence="2">OAR domain-containing protein</fullName>
    </recommendedName>
</protein>
<reference evidence="3 4" key="1">
    <citation type="submission" date="2024-02" db="EMBL/GenBank/DDBJ databases">
        <title>Chromosome-scale genome assembly of the rough periwinkle Littorina saxatilis.</title>
        <authorList>
            <person name="De Jode A."/>
            <person name="Faria R."/>
            <person name="Formenti G."/>
            <person name="Sims Y."/>
            <person name="Smith T.P."/>
            <person name="Tracey A."/>
            <person name="Wood J.M.D."/>
            <person name="Zagrodzka Z.B."/>
            <person name="Johannesson K."/>
            <person name="Butlin R.K."/>
            <person name="Leder E.H."/>
        </authorList>
    </citation>
    <scope>NUCLEOTIDE SEQUENCE [LARGE SCALE GENOMIC DNA]</scope>
    <source>
        <strain evidence="3">Snail1</strain>
        <tissue evidence="3">Muscle</tissue>
    </source>
</reference>
<dbReference type="Proteomes" id="UP001374579">
    <property type="component" value="Unassembled WGS sequence"/>
</dbReference>
<dbReference type="Pfam" id="PF03826">
    <property type="entry name" value="OAR"/>
    <property type="match status" value="1"/>
</dbReference>
<evidence type="ECO:0000256" key="1">
    <source>
        <dbReference type="ARBA" id="ARBA00004123"/>
    </source>
</evidence>
<accession>A0AAN9AQI1</accession>
<proteinExistence type="predicted"/>
<evidence type="ECO:0000259" key="2">
    <source>
        <dbReference type="Pfam" id="PF03826"/>
    </source>
</evidence>
<comment type="caution">
    <text evidence="3">The sequence shown here is derived from an EMBL/GenBank/DDBJ whole genome shotgun (WGS) entry which is preliminary data.</text>
</comment>
<sequence>MDGRLPFPSIYPYYPFHPAAAAAAAAAAVATQHPVHPMILFHHHMAALNYTAASLPSESSFRPSTKTGSIADLRLKARQHLASLGM</sequence>
<dbReference type="EMBL" id="JBAMIC010000024">
    <property type="protein sequence ID" value="KAK7090894.1"/>
    <property type="molecule type" value="Genomic_DNA"/>
</dbReference>
<dbReference type="InterPro" id="IPR003654">
    <property type="entry name" value="OAR_dom"/>
</dbReference>
<feature type="domain" description="OAR" evidence="2">
    <location>
        <begin position="65"/>
        <end position="82"/>
    </location>
</feature>
<dbReference type="AlphaFoldDB" id="A0AAN9AQI1"/>
<dbReference type="GO" id="GO:0005634">
    <property type="term" value="C:nucleus"/>
    <property type="evidence" value="ECO:0007669"/>
    <property type="project" value="UniProtKB-SubCell"/>
</dbReference>
<organism evidence="3 4">
    <name type="scientific">Littorina saxatilis</name>
    <dbReference type="NCBI Taxonomy" id="31220"/>
    <lineage>
        <taxon>Eukaryota</taxon>
        <taxon>Metazoa</taxon>
        <taxon>Spiralia</taxon>
        <taxon>Lophotrochozoa</taxon>
        <taxon>Mollusca</taxon>
        <taxon>Gastropoda</taxon>
        <taxon>Caenogastropoda</taxon>
        <taxon>Littorinimorpha</taxon>
        <taxon>Littorinoidea</taxon>
        <taxon>Littorinidae</taxon>
        <taxon>Littorina</taxon>
    </lineage>
</organism>
<evidence type="ECO:0000313" key="4">
    <source>
        <dbReference type="Proteomes" id="UP001374579"/>
    </source>
</evidence>
<name>A0AAN9AQI1_9CAEN</name>
<gene>
    <name evidence="3" type="ORF">V1264_010633</name>
</gene>
<evidence type="ECO:0000313" key="3">
    <source>
        <dbReference type="EMBL" id="KAK7090894.1"/>
    </source>
</evidence>
<keyword evidence="4" id="KW-1185">Reference proteome</keyword>
<comment type="subcellular location">
    <subcellularLocation>
        <location evidence="1">Nucleus</location>
    </subcellularLocation>
</comment>